<evidence type="ECO:0000313" key="2">
    <source>
        <dbReference type="EMBL" id="CAB4638401.1"/>
    </source>
</evidence>
<protein>
    <submittedName>
        <fullName evidence="2">Unannotated protein</fullName>
    </submittedName>
</protein>
<gene>
    <name evidence="2" type="ORF">UFOPK1960_01144</name>
    <name evidence="3" type="ORF">UFOPK2921_00860</name>
</gene>
<feature type="domain" description="ThuA-like" evidence="1">
    <location>
        <begin position="72"/>
        <end position="252"/>
    </location>
</feature>
<dbReference type="PANTHER" id="PTHR40469">
    <property type="entry name" value="SECRETED GLYCOSYL HYDROLASE"/>
    <property type="match status" value="1"/>
</dbReference>
<evidence type="ECO:0000313" key="3">
    <source>
        <dbReference type="EMBL" id="CAB4780896.1"/>
    </source>
</evidence>
<organism evidence="2">
    <name type="scientific">freshwater metagenome</name>
    <dbReference type="NCBI Taxonomy" id="449393"/>
    <lineage>
        <taxon>unclassified sequences</taxon>
        <taxon>metagenomes</taxon>
        <taxon>ecological metagenomes</taxon>
    </lineage>
</organism>
<name>A0A6J6JLW4_9ZZZZ</name>
<reference evidence="2" key="1">
    <citation type="submission" date="2020-05" db="EMBL/GenBank/DDBJ databases">
        <authorList>
            <person name="Chiriac C."/>
            <person name="Salcher M."/>
            <person name="Ghai R."/>
            <person name="Kavagutti S V."/>
        </authorList>
    </citation>
    <scope>NUCLEOTIDE SEQUENCE</scope>
</reference>
<proteinExistence type="predicted"/>
<sequence length="265" mass="29058">MGMTDSSLRVQVVTGGHPFVAEPFFAIFDSMSEIDWTPATTPTLGYDVVVFYDMPGLQFTGSIPPVNFPEPTPEHLDVLQGLQDAGVGLVFMHHALASWPAWEGFAELIGGRFHYQPATLRGKQYPDSGYVFDVQHTIEVLDQQHPICAGLSDSFTLTDELYCCPIFEDDVIPLMRTNFPTHDPTLFSSSDLAIRGQRNSNTGWTHPAGSNVVAWVKKAGNSPLAYLQFGDGPVTYGDPNFRRALSNAITWAASADARLWASTEA</sequence>
<dbReference type="EMBL" id="CAEZZV010000102">
    <property type="protein sequence ID" value="CAB4780896.1"/>
    <property type="molecule type" value="Genomic_DNA"/>
</dbReference>
<dbReference type="InterPro" id="IPR029010">
    <property type="entry name" value="ThuA-like"/>
</dbReference>
<dbReference type="PANTHER" id="PTHR40469:SF2">
    <property type="entry name" value="GALACTOSE-BINDING DOMAIN-LIKE SUPERFAMILY PROTEIN"/>
    <property type="match status" value="1"/>
</dbReference>
<evidence type="ECO:0000259" key="1">
    <source>
        <dbReference type="Pfam" id="PF06283"/>
    </source>
</evidence>
<dbReference type="Gene3D" id="3.40.50.880">
    <property type="match status" value="1"/>
</dbReference>
<accession>A0A6J6JLW4</accession>
<dbReference type="Pfam" id="PF06283">
    <property type="entry name" value="ThuA"/>
    <property type="match status" value="1"/>
</dbReference>
<dbReference type="SUPFAM" id="SSF52317">
    <property type="entry name" value="Class I glutamine amidotransferase-like"/>
    <property type="match status" value="1"/>
</dbReference>
<dbReference type="EMBL" id="CAEZVL010000206">
    <property type="protein sequence ID" value="CAB4638401.1"/>
    <property type="molecule type" value="Genomic_DNA"/>
</dbReference>
<dbReference type="InterPro" id="IPR029062">
    <property type="entry name" value="Class_I_gatase-like"/>
</dbReference>
<dbReference type="AlphaFoldDB" id="A0A6J6JLW4"/>